<keyword evidence="3" id="KW-0812">Transmembrane</keyword>
<evidence type="ECO:0000313" key="7">
    <source>
        <dbReference type="Proteomes" id="UP000824105"/>
    </source>
</evidence>
<feature type="binding site" evidence="2">
    <location>
        <position position="405"/>
    </location>
    <ligand>
        <name>Mn(2+)</name>
        <dbReference type="ChEBI" id="CHEBI:29035"/>
        <label>1</label>
    </ligand>
</feature>
<dbReference type="SUPFAM" id="SSF64182">
    <property type="entry name" value="DHH phosphoesterases"/>
    <property type="match status" value="1"/>
</dbReference>
<reference evidence="6" key="2">
    <citation type="submission" date="2021-04" db="EMBL/GenBank/DDBJ databases">
        <authorList>
            <person name="Gilroy R."/>
        </authorList>
    </citation>
    <scope>NUCLEOTIDE SEQUENCE</scope>
    <source>
        <strain evidence="6">CHK188-11489</strain>
    </source>
</reference>
<comment type="caution">
    <text evidence="6">The sequence shown here is derived from an EMBL/GenBank/DDBJ whole genome shotgun (WGS) entry which is preliminary data.</text>
</comment>
<keyword evidence="2" id="KW-0479">Metal-binding</keyword>
<evidence type="ECO:0000313" key="6">
    <source>
        <dbReference type="EMBL" id="HIZ61445.1"/>
    </source>
</evidence>
<dbReference type="Pfam" id="PF01368">
    <property type="entry name" value="DHH"/>
    <property type="match status" value="1"/>
</dbReference>
<feature type="binding site" evidence="2">
    <location>
        <position position="429"/>
    </location>
    <ligand>
        <name>Mn(2+)</name>
        <dbReference type="ChEBI" id="CHEBI:29035"/>
        <label>2</label>
    </ligand>
</feature>
<keyword evidence="1" id="KW-0378">Hydrolase</keyword>
<dbReference type="PIRSF" id="PIRSF026583">
    <property type="entry name" value="YybT"/>
    <property type="match status" value="1"/>
</dbReference>
<dbReference type="InterPro" id="IPR014528">
    <property type="entry name" value="GdpP/PdeA"/>
</dbReference>
<dbReference type="GO" id="GO:0016787">
    <property type="term" value="F:hydrolase activity"/>
    <property type="evidence" value="ECO:0007669"/>
    <property type="project" value="UniProtKB-UniRule"/>
</dbReference>
<protein>
    <recommendedName>
        <fullName evidence="1">Cyclic-di-AMP phosphodiesterase</fullName>
        <ecNumber evidence="1">3.1.4.-</ecNumber>
    </recommendedName>
</protein>
<keyword evidence="2" id="KW-0464">Manganese</keyword>
<dbReference type="FunFam" id="3.90.1640.10:FF:000002">
    <property type="entry name" value="Cyclic-di-AMP phosphodiesterase"/>
    <property type="match status" value="1"/>
</dbReference>
<dbReference type="InterPro" id="IPR051319">
    <property type="entry name" value="Oligoribo/pAp-PDE_c-di-AMP_PDE"/>
</dbReference>
<dbReference type="AlphaFoldDB" id="A0A9D2JMZ6"/>
<dbReference type="PANTHER" id="PTHR47618">
    <property type="entry name" value="BIFUNCTIONAL OLIGORIBONUCLEASE AND PAP PHOSPHATASE NRNA"/>
    <property type="match status" value="1"/>
</dbReference>
<comment type="cofactor">
    <cofactor evidence="2">
        <name>Mn(2+)</name>
        <dbReference type="ChEBI" id="CHEBI:29035"/>
    </cofactor>
    <text evidence="2">For phosphodiesterase activity, probably binds 2 Mn(2+) per subunit.</text>
</comment>
<feature type="binding site" evidence="2">
    <location>
        <position position="337"/>
    </location>
    <ligand>
        <name>Mn(2+)</name>
        <dbReference type="ChEBI" id="CHEBI:29035"/>
        <label>1</label>
    </ligand>
</feature>
<dbReference type="InterPro" id="IPR038763">
    <property type="entry name" value="DHH_sf"/>
</dbReference>
<keyword evidence="1 3" id="KW-0472">Membrane</keyword>
<reference evidence="6" key="1">
    <citation type="journal article" date="2021" name="PeerJ">
        <title>Extensive microbial diversity within the chicken gut microbiome revealed by metagenomics and culture.</title>
        <authorList>
            <person name="Gilroy R."/>
            <person name="Ravi A."/>
            <person name="Getino M."/>
            <person name="Pursley I."/>
            <person name="Horton D.L."/>
            <person name="Alikhan N.F."/>
            <person name="Baker D."/>
            <person name="Gharbi K."/>
            <person name="Hall N."/>
            <person name="Watson M."/>
            <person name="Adriaenssens E.M."/>
            <person name="Foster-Nyarko E."/>
            <person name="Jarju S."/>
            <person name="Secka A."/>
            <person name="Antonio M."/>
            <person name="Oren A."/>
            <person name="Chaudhuri R.R."/>
            <person name="La Ragione R."/>
            <person name="Hildebrand F."/>
            <person name="Pallen M.J."/>
        </authorList>
    </citation>
    <scope>NUCLEOTIDE SEQUENCE</scope>
    <source>
        <strain evidence="6">CHK188-11489</strain>
    </source>
</reference>
<sequence length="645" mass="70792">MLLLLVAVIAMVVPVALISPQWLIVPLVLVVVAFCVLWYGRRKLRSHVAAQLCSTDFENSRVQYSLAGLPIPTMLVADGRIVWYNTIFREKVLAGSDVVTRPVERVFPDLNLAVCSRPHGQDLTVGQRRFTAYSGAAKGSRGSSIVYLIDDTFYKDTLDEYNESRPACLIIVIDSYDELFDDMKDSEQAKELEAINSLLEQYIARSTGFLRRVSNSRYIAVVEERDVRWMMEERFTILEKVRALHPGGLTTLSIGVGHGGKTLQECHQMARESIDIALGRGGDQAAVKTVDGFEFYGGISHGVEKRSHVRSRIICNALCDLIKKSDSVIVMGHRMSDLDAVGSAVGALRICKMCGVPAVIAINSDATLAGPLLKSFLDAGCGHDFIAPDQTLDVITPNTLLIVVDTYQKRLLESQKIYEKCKRVVVIDHHRMAVGHIDRPLLLYHEPYASSASELICELLQFMPKENNITPLEAQALLAGIMLDTRSFALHVGVRTFEAAAWLRSRGAQTAETKLLFNTSKEEYEARAHIVESAYIYKGCAIALSGELEAGMNVVLPMAANDLLTINGVDASFVAVAKNGGVNISARSMGALNVQVILEPLGGGGHLMMAGAQMQNCTLKDAEQQIREQIDIYRASQSHNAALAR</sequence>
<name>A0A9D2JMZ6_9FIRM</name>
<feature type="transmembrane region" description="Helical" evidence="3">
    <location>
        <begin position="24"/>
        <end position="40"/>
    </location>
</feature>
<comment type="catalytic activity">
    <reaction evidence="1">
        <text>3',3'-c-di-AMP + H2O = 5'-O-phosphonoadenylyl-(3'-&gt;5')-adenosine + H(+)</text>
        <dbReference type="Rhea" id="RHEA:54420"/>
        <dbReference type="ChEBI" id="CHEBI:15377"/>
        <dbReference type="ChEBI" id="CHEBI:15378"/>
        <dbReference type="ChEBI" id="CHEBI:71500"/>
        <dbReference type="ChEBI" id="CHEBI:138171"/>
    </reaction>
</comment>
<feature type="domain" description="DHHA1" evidence="5">
    <location>
        <begin position="555"/>
        <end position="630"/>
    </location>
</feature>
<feature type="binding site" evidence="2">
    <location>
        <position position="333"/>
    </location>
    <ligand>
        <name>Mn(2+)</name>
        <dbReference type="ChEBI" id="CHEBI:29035"/>
        <label>1</label>
    </ligand>
</feature>
<dbReference type="Proteomes" id="UP000824105">
    <property type="component" value="Unassembled WGS sequence"/>
</dbReference>
<comment type="function">
    <text evidence="1">Has phosphodiesterase (PDE) activity against cyclic-di-AMP (c-di-AMP).</text>
</comment>
<dbReference type="Pfam" id="PF24898">
    <property type="entry name" value="GGDEF_GdpP"/>
    <property type="match status" value="1"/>
</dbReference>
<dbReference type="GO" id="GO:0046872">
    <property type="term" value="F:metal ion binding"/>
    <property type="evidence" value="ECO:0007669"/>
    <property type="project" value="UniProtKB-KW"/>
</dbReference>
<feature type="domain" description="DDH" evidence="4">
    <location>
        <begin position="328"/>
        <end position="481"/>
    </location>
</feature>
<evidence type="ECO:0000256" key="3">
    <source>
        <dbReference type="SAM" id="Phobius"/>
    </source>
</evidence>
<feature type="binding site" evidence="2">
    <location>
        <position position="339"/>
    </location>
    <ligand>
        <name>Mn(2+)</name>
        <dbReference type="ChEBI" id="CHEBI:29035"/>
        <label>2</label>
    </ligand>
</feature>
<proteinExistence type="inferred from homology"/>
<dbReference type="Pfam" id="PF02272">
    <property type="entry name" value="DHHA1"/>
    <property type="match status" value="1"/>
</dbReference>
<dbReference type="Gene3D" id="3.10.310.30">
    <property type="match status" value="1"/>
</dbReference>
<dbReference type="GO" id="GO:0005886">
    <property type="term" value="C:plasma membrane"/>
    <property type="evidence" value="ECO:0007669"/>
    <property type="project" value="UniProtKB-SubCell"/>
</dbReference>
<comment type="subcellular location">
    <subcellularLocation>
        <location evidence="1">Cell membrane</location>
    </subcellularLocation>
</comment>
<dbReference type="EC" id="3.1.4.-" evidence="1"/>
<dbReference type="InterPro" id="IPR003156">
    <property type="entry name" value="DHHA1_dom"/>
</dbReference>
<evidence type="ECO:0000259" key="5">
    <source>
        <dbReference type="Pfam" id="PF02272"/>
    </source>
</evidence>
<feature type="binding site" evidence="2">
    <location>
        <position position="484"/>
    </location>
    <ligand>
        <name>Mn(2+)</name>
        <dbReference type="ChEBI" id="CHEBI:29035"/>
        <label>2</label>
    </ligand>
</feature>
<evidence type="ECO:0000259" key="4">
    <source>
        <dbReference type="Pfam" id="PF01368"/>
    </source>
</evidence>
<dbReference type="Gene3D" id="3.90.1640.10">
    <property type="entry name" value="inorganic pyrophosphatase (n-terminal core)"/>
    <property type="match status" value="1"/>
</dbReference>
<evidence type="ECO:0000256" key="1">
    <source>
        <dbReference type="PIRNR" id="PIRNR026583"/>
    </source>
</evidence>
<accession>A0A9D2JMZ6</accession>
<keyword evidence="1" id="KW-1003">Cell membrane</keyword>
<keyword evidence="3" id="KW-1133">Transmembrane helix</keyword>
<dbReference type="EMBL" id="DXBF01000011">
    <property type="protein sequence ID" value="HIZ61445.1"/>
    <property type="molecule type" value="Genomic_DNA"/>
</dbReference>
<dbReference type="GO" id="GO:0003676">
    <property type="term" value="F:nucleic acid binding"/>
    <property type="evidence" value="ECO:0007669"/>
    <property type="project" value="UniProtKB-UniRule"/>
</dbReference>
<dbReference type="PANTHER" id="PTHR47618:SF2">
    <property type="entry name" value="CYCLIC-DI-AMP PHOSPHODIESTERASE GDPP"/>
    <property type="match status" value="1"/>
</dbReference>
<gene>
    <name evidence="6" type="ORF">H9724_01560</name>
</gene>
<evidence type="ECO:0000256" key="2">
    <source>
        <dbReference type="PIRSR" id="PIRSR026583-50"/>
    </source>
</evidence>
<comment type="similarity">
    <text evidence="1">Belongs to the GdpP/PdeA phosphodiesterase family.</text>
</comment>
<organism evidence="6 7">
    <name type="scientific">Candidatus Gemmiger avistercoris</name>
    <dbReference type="NCBI Taxonomy" id="2838606"/>
    <lineage>
        <taxon>Bacteria</taxon>
        <taxon>Bacillati</taxon>
        <taxon>Bacillota</taxon>
        <taxon>Clostridia</taxon>
        <taxon>Eubacteriales</taxon>
        <taxon>Gemmiger</taxon>
    </lineage>
</organism>
<feature type="binding site" evidence="2">
    <location>
        <position position="405"/>
    </location>
    <ligand>
        <name>Mn(2+)</name>
        <dbReference type="ChEBI" id="CHEBI:29035"/>
        <label>2</label>
    </ligand>
</feature>
<dbReference type="InterPro" id="IPR001667">
    <property type="entry name" value="DDH_dom"/>
</dbReference>